<dbReference type="OrthoDB" id="2585512at2759"/>
<dbReference type="PANTHER" id="PTHR13318">
    <property type="entry name" value="PARTNER OF PAIRED, ISOFORM B-RELATED"/>
    <property type="match status" value="1"/>
</dbReference>
<feature type="region of interest" description="Disordered" evidence="1">
    <location>
        <begin position="480"/>
        <end position="501"/>
    </location>
</feature>
<dbReference type="Pfam" id="PF00646">
    <property type="entry name" value="F-box"/>
    <property type="match status" value="1"/>
</dbReference>
<evidence type="ECO:0000256" key="1">
    <source>
        <dbReference type="SAM" id="MobiDB-lite"/>
    </source>
</evidence>
<evidence type="ECO:0000313" key="4">
    <source>
        <dbReference type="Proteomes" id="UP000008281"/>
    </source>
</evidence>
<keyword evidence="4" id="KW-1185">Reference proteome</keyword>
<accession>E3MCS6</accession>
<proteinExistence type="predicted"/>
<dbReference type="GO" id="GO:0019005">
    <property type="term" value="C:SCF ubiquitin ligase complex"/>
    <property type="evidence" value="ECO:0007669"/>
    <property type="project" value="TreeGrafter"/>
</dbReference>
<feature type="domain" description="F-box" evidence="2">
    <location>
        <begin position="34"/>
        <end position="71"/>
    </location>
</feature>
<dbReference type="GeneID" id="9807487"/>
<dbReference type="STRING" id="31234.E3MCS6"/>
<dbReference type="InParanoid" id="E3MCS6"/>
<dbReference type="InterPro" id="IPR032675">
    <property type="entry name" value="LRR_dom_sf"/>
</dbReference>
<dbReference type="FunFam" id="3.80.10.10:FF:002224">
    <property type="entry name" value="Protein CBG17991"/>
    <property type="match status" value="1"/>
</dbReference>
<protein>
    <recommendedName>
        <fullName evidence="2">F-box domain-containing protein</fullName>
    </recommendedName>
</protein>
<dbReference type="GO" id="GO:0031146">
    <property type="term" value="P:SCF-dependent proteasomal ubiquitin-dependent protein catabolic process"/>
    <property type="evidence" value="ECO:0007669"/>
    <property type="project" value="TreeGrafter"/>
</dbReference>
<dbReference type="InterPro" id="IPR001810">
    <property type="entry name" value="F-box_dom"/>
</dbReference>
<dbReference type="RefSeq" id="XP_003106142.2">
    <property type="nucleotide sequence ID" value="XM_003106094.2"/>
</dbReference>
<sequence length="617" mass="70140">MLSNNFGQVGQPYPRPYFPLQELRDDEFVQNSPLLRLNDNVLDAIVEYVPLKDRLLQLRSVCHRLSDSVKRSVKSVEFLRDELDYCDDAKISFFLAVYGKNVEHMNYDLYRSCSLREYTQWSWRQSVISSVTRCAQLKHLDILICCRHRLRDGDLHVIFKQCQQLEVLRMDASYINGHCFAKSPNTLRKIELECCRSFTKQGVLGMFGRLPKLHTLHVSLLPCIDEQVIKRIGDMKCLRNLSIVADPEQKMNQFRLAEIRRLPKLSTLCLDGVNNVTDKFLGDLCEAATSPASDSIEHLSFSFCKNIGPNGIAKLKNLPKLKSLNLDGVSKRDISTGLEAIGNVGKLERLMVSEETFVSPRTIVDFVTKCETLRTLDISANHRLKDKGFAEQVYSARVFSFGKPMVILTDFKSMWRNLPPFSYQSRVEIVNVNDRYPEEFVESISTNTPQQLPRGHLIPDLRRGNRYKMLDFSLDTSGEQMIDPANFDSQDQENQPPSEIGPLSVLSEQEQAELARVLMEIQQPFNAADWINFNECAFARSTVSNFEDSITVGSAGAPGPPREKGSDKILKHSRPSRPKRQAQKERAQQRRSGATNNQKVPVPTGPSFTEDDFPPLG</sequence>
<organism evidence="4">
    <name type="scientific">Caenorhabditis remanei</name>
    <name type="common">Caenorhabditis vulgaris</name>
    <dbReference type="NCBI Taxonomy" id="31234"/>
    <lineage>
        <taxon>Eukaryota</taxon>
        <taxon>Metazoa</taxon>
        <taxon>Ecdysozoa</taxon>
        <taxon>Nematoda</taxon>
        <taxon>Chromadorea</taxon>
        <taxon>Rhabditida</taxon>
        <taxon>Rhabditina</taxon>
        <taxon>Rhabditomorpha</taxon>
        <taxon>Rhabditoidea</taxon>
        <taxon>Rhabditidae</taxon>
        <taxon>Peloderinae</taxon>
        <taxon>Caenorhabditis</taxon>
    </lineage>
</organism>
<feature type="region of interest" description="Disordered" evidence="1">
    <location>
        <begin position="551"/>
        <end position="617"/>
    </location>
</feature>
<feature type="compositionally biased region" description="Basic and acidic residues" evidence="1">
    <location>
        <begin position="561"/>
        <end position="570"/>
    </location>
</feature>
<dbReference type="OMA" id="WSWRQSV"/>
<dbReference type="SUPFAM" id="SSF52047">
    <property type="entry name" value="RNI-like"/>
    <property type="match status" value="1"/>
</dbReference>
<dbReference type="HOGENOM" id="CLU_442954_0_0_1"/>
<dbReference type="Gene3D" id="3.80.10.10">
    <property type="entry name" value="Ribonuclease Inhibitor"/>
    <property type="match status" value="1"/>
</dbReference>
<name>E3MCS6_CAERE</name>
<reference evidence="3" key="1">
    <citation type="submission" date="2007-07" db="EMBL/GenBank/DDBJ databases">
        <title>PCAP assembly of the Caenorhabditis remanei genome.</title>
        <authorList>
            <consortium name="The Caenorhabditis remanei Sequencing Consortium"/>
            <person name="Wilson R.K."/>
        </authorList>
    </citation>
    <scope>NUCLEOTIDE SEQUENCE [LARGE SCALE GENOMIC DNA]</scope>
    <source>
        <strain evidence="3">PB4641</strain>
    </source>
</reference>
<dbReference type="Proteomes" id="UP000008281">
    <property type="component" value="Unassembled WGS sequence"/>
</dbReference>
<feature type="compositionally biased region" description="Basic residues" evidence="1">
    <location>
        <begin position="571"/>
        <end position="581"/>
    </location>
</feature>
<evidence type="ECO:0000259" key="2">
    <source>
        <dbReference type="Pfam" id="PF00646"/>
    </source>
</evidence>
<dbReference type="eggNOG" id="KOG1947">
    <property type="taxonomic scope" value="Eukaryota"/>
</dbReference>
<evidence type="ECO:0000313" key="3">
    <source>
        <dbReference type="EMBL" id="EFO98668.1"/>
    </source>
</evidence>
<dbReference type="EMBL" id="DS268435">
    <property type="protein sequence ID" value="EFO98668.1"/>
    <property type="molecule type" value="Genomic_DNA"/>
</dbReference>
<dbReference type="CTD" id="9807487"/>
<dbReference type="AlphaFoldDB" id="E3MCS6"/>
<dbReference type="KEGG" id="crq:GCK72_010033"/>
<dbReference type="FunCoup" id="E3MCS6">
    <property type="interactions" value="444"/>
</dbReference>
<gene>
    <name evidence="3" type="ORF">CRE_20324</name>
</gene>
<feature type="compositionally biased region" description="Polar residues" evidence="1">
    <location>
        <begin position="487"/>
        <end position="497"/>
    </location>
</feature>